<evidence type="ECO:0008006" key="3">
    <source>
        <dbReference type="Google" id="ProtNLM"/>
    </source>
</evidence>
<proteinExistence type="predicted"/>
<protein>
    <recommendedName>
        <fullName evidence="3">Polyketide cyclase</fullName>
    </recommendedName>
</protein>
<evidence type="ECO:0000313" key="2">
    <source>
        <dbReference type="Proteomes" id="UP000037982"/>
    </source>
</evidence>
<evidence type="ECO:0000313" key="1">
    <source>
        <dbReference type="EMBL" id="KPC61584.1"/>
    </source>
</evidence>
<name>A0A0N0XVH0_9ACTN</name>
<dbReference type="Pfam" id="PF10604">
    <property type="entry name" value="Polyketide_cyc2"/>
    <property type="match status" value="1"/>
</dbReference>
<dbReference type="SUPFAM" id="SSF55961">
    <property type="entry name" value="Bet v1-like"/>
    <property type="match status" value="1"/>
</dbReference>
<organism evidence="1 2">
    <name type="scientific">Streptomyces chattanoogensis</name>
    <dbReference type="NCBI Taxonomy" id="66876"/>
    <lineage>
        <taxon>Bacteria</taxon>
        <taxon>Bacillati</taxon>
        <taxon>Actinomycetota</taxon>
        <taxon>Actinomycetes</taxon>
        <taxon>Kitasatosporales</taxon>
        <taxon>Streptomycetaceae</taxon>
        <taxon>Streptomyces</taxon>
    </lineage>
</organism>
<dbReference type="CDD" id="cd07821">
    <property type="entry name" value="PYR_PYL_RCAR_like"/>
    <property type="match status" value="1"/>
</dbReference>
<dbReference type="InterPro" id="IPR023393">
    <property type="entry name" value="START-like_dom_sf"/>
</dbReference>
<keyword evidence="2" id="KW-1185">Reference proteome</keyword>
<dbReference type="EMBL" id="LGKG01000146">
    <property type="protein sequence ID" value="KPC61584.1"/>
    <property type="molecule type" value="Genomic_DNA"/>
</dbReference>
<dbReference type="PATRIC" id="fig|66876.3.peg.5133"/>
<dbReference type="AlphaFoldDB" id="A0A0N0XVH0"/>
<dbReference type="InterPro" id="IPR019587">
    <property type="entry name" value="Polyketide_cyclase/dehydratase"/>
</dbReference>
<sequence length="162" mass="18145">METMTVERLVDAPIDEVFAWLTTTTNYTRSPLVLRCRLTRHGKTAPYGVGAVRSHLWLIGWFRERITHYDAPHATEYVVERSLPPSRHELGRMTFTEVDGGTLVRWTTRAEIPLPLLGGLLTRRFARPVITRTFGNILNAADTALAQRPKSGRSPAAGPAQP</sequence>
<dbReference type="Gene3D" id="3.30.530.20">
    <property type="match status" value="1"/>
</dbReference>
<dbReference type="Proteomes" id="UP000037982">
    <property type="component" value="Unassembled WGS sequence"/>
</dbReference>
<gene>
    <name evidence="1" type="ORF">ADL29_23430</name>
</gene>
<dbReference type="RefSeq" id="WP_053925556.1">
    <property type="nucleotide sequence ID" value="NZ_LGKG01000146.1"/>
</dbReference>
<accession>A0A0N0XVH0</accession>
<reference evidence="2" key="1">
    <citation type="submission" date="2015-07" db="EMBL/GenBank/DDBJ databases">
        <authorList>
            <person name="Ju K.-S."/>
            <person name="Doroghazi J.R."/>
            <person name="Metcalf W.W."/>
        </authorList>
    </citation>
    <scope>NUCLEOTIDE SEQUENCE [LARGE SCALE GENOMIC DNA]</scope>
    <source>
        <strain evidence="2">NRRL ISP-5002</strain>
    </source>
</reference>
<comment type="caution">
    <text evidence="1">The sequence shown here is derived from an EMBL/GenBank/DDBJ whole genome shotgun (WGS) entry which is preliminary data.</text>
</comment>